<dbReference type="PROSITE" id="PS00216">
    <property type="entry name" value="SUGAR_TRANSPORT_1"/>
    <property type="match status" value="1"/>
</dbReference>
<evidence type="ECO:0000313" key="10">
    <source>
        <dbReference type="Proteomes" id="UP001368654"/>
    </source>
</evidence>
<feature type="transmembrane region" description="Helical" evidence="7">
    <location>
        <begin position="175"/>
        <end position="193"/>
    </location>
</feature>
<evidence type="ECO:0000256" key="4">
    <source>
        <dbReference type="ARBA" id="ARBA00022692"/>
    </source>
</evidence>
<feature type="transmembrane region" description="Helical" evidence="7">
    <location>
        <begin position="64"/>
        <end position="86"/>
    </location>
</feature>
<dbReference type="Proteomes" id="UP001368654">
    <property type="component" value="Unassembled WGS sequence"/>
</dbReference>
<protein>
    <submittedName>
        <fullName evidence="9">MFS transporter</fullName>
    </submittedName>
</protein>
<proteinExistence type="predicted"/>
<dbReference type="Pfam" id="PF07690">
    <property type="entry name" value="MFS_1"/>
    <property type="match status" value="1"/>
</dbReference>
<dbReference type="PANTHER" id="PTHR43045">
    <property type="entry name" value="SHIKIMATE TRANSPORTER"/>
    <property type="match status" value="1"/>
</dbReference>
<accession>A0ABU8LVD9</accession>
<feature type="transmembrane region" description="Helical" evidence="7">
    <location>
        <begin position="322"/>
        <end position="341"/>
    </location>
</feature>
<dbReference type="Gene3D" id="1.20.1250.20">
    <property type="entry name" value="MFS general substrate transporter like domains"/>
    <property type="match status" value="2"/>
</dbReference>
<feature type="transmembrane region" description="Helical" evidence="7">
    <location>
        <begin position="295"/>
        <end position="315"/>
    </location>
</feature>
<feature type="transmembrane region" description="Helical" evidence="7">
    <location>
        <begin position="387"/>
        <end position="411"/>
    </location>
</feature>
<feature type="transmembrane region" description="Helical" evidence="7">
    <location>
        <begin position="26"/>
        <end position="52"/>
    </location>
</feature>
<dbReference type="RefSeq" id="WP_337338617.1">
    <property type="nucleotide sequence ID" value="NZ_JBBDGL010000003.1"/>
</dbReference>
<dbReference type="SUPFAM" id="SSF103473">
    <property type="entry name" value="MFS general substrate transporter"/>
    <property type="match status" value="1"/>
</dbReference>
<name>A0ABU8LVD9_9MICO</name>
<feature type="transmembrane region" description="Helical" evidence="7">
    <location>
        <begin position="347"/>
        <end position="366"/>
    </location>
</feature>
<keyword evidence="5 7" id="KW-1133">Transmembrane helix</keyword>
<feature type="transmembrane region" description="Helical" evidence="7">
    <location>
        <begin position="252"/>
        <end position="275"/>
    </location>
</feature>
<dbReference type="EMBL" id="JBBDGL010000003">
    <property type="protein sequence ID" value="MEJ1156181.1"/>
    <property type="molecule type" value="Genomic_DNA"/>
</dbReference>
<organism evidence="9 10">
    <name type="scientific">Microbacterium marmarense</name>
    <dbReference type="NCBI Taxonomy" id="3122051"/>
    <lineage>
        <taxon>Bacteria</taxon>
        <taxon>Bacillati</taxon>
        <taxon>Actinomycetota</taxon>
        <taxon>Actinomycetes</taxon>
        <taxon>Micrococcales</taxon>
        <taxon>Microbacteriaceae</taxon>
        <taxon>Microbacterium</taxon>
    </lineage>
</organism>
<keyword evidence="3" id="KW-1003">Cell membrane</keyword>
<feature type="transmembrane region" description="Helical" evidence="7">
    <location>
        <begin position="199"/>
        <end position="218"/>
    </location>
</feature>
<keyword evidence="10" id="KW-1185">Reference proteome</keyword>
<evidence type="ECO:0000313" key="9">
    <source>
        <dbReference type="EMBL" id="MEJ1156181.1"/>
    </source>
</evidence>
<keyword evidence="4 7" id="KW-0812">Transmembrane</keyword>
<dbReference type="InterPro" id="IPR036259">
    <property type="entry name" value="MFS_trans_sf"/>
</dbReference>
<evidence type="ECO:0000256" key="1">
    <source>
        <dbReference type="ARBA" id="ARBA00004651"/>
    </source>
</evidence>
<keyword evidence="6 7" id="KW-0472">Membrane</keyword>
<comment type="subcellular location">
    <subcellularLocation>
        <location evidence="1">Cell membrane</location>
        <topology evidence="1">Multi-pass membrane protein</topology>
    </subcellularLocation>
</comment>
<dbReference type="PROSITE" id="PS50850">
    <property type="entry name" value="MFS"/>
    <property type="match status" value="1"/>
</dbReference>
<feature type="transmembrane region" description="Helical" evidence="7">
    <location>
        <begin position="98"/>
        <end position="117"/>
    </location>
</feature>
<dbReference type="InterPro" id="IPR005829">
    <property type="entry name" value="Sugar_transporter_CS"/>
</dbReference>
<evidence type="ECO:0000259" key="8">
    <source>
        <dbReference type="PROSITE" id="PS50850"/>
    </source>
</evidence>
<dbReference type="InterPro" id="IPR011701">
    <property type="entry name" value="MFS"/>
</dbReference>
<dbReference type="InterPro" id="IPR020846">
    <property type="entry name" value="MFS_dom"/>
</dbReference>
<evidence type="ECO:0000256" key="7">
    <source>
        <dbReference type="SAM" id="Phobius"/>
    </source>
</evidence>
<reference evidence="9 10" key="1">
    <citation type="submission" date="2024-02" db="EMBL/GenBank/DDBJ databases">
        <authorList>
            <person name="Saticioglu I.B."/>
        </authorList>
    </citation>
    <scope>NUCLEOTIDE SEQUENCE [LARGE SCALE GENOMIC DNA]</scope>
    <source>
        <strain evidence="9 10">Mu-86</strain>
    </source>
</reference>
<dbReference type="CDD" id="cd17369">
    <property type="entry name" value="MFS_ShiA_like"/>
    <property type="match status" value="1"/>
</dbReference>
<evidence type="ECO:0000256" key="3">
    <source>
        <dbReference type="ARBA" id="ARBA00022475"/>
    </source>
</evidence>
<dbReference type="PANTHER" id="PTHR43045:SF1">
    <property type="entry name" value="SHIKIMATE TRANSPORTER"/>
    <property type="match status" value="1"/>
</dbReference>
<sequence>MSASPSAPQGFTPTGTIATSADRRRVVFATVVGTTVEWYDFFIYAAAAGLVFSQIFFEPLGAQAALLLSFATVGLSFLFRPLGAFLAGHFGDKYGRRVVLVFTLVLMGGATTLVGLLPTYAQIGVAAPILLVALRILQGISAGGEWGGAVLMAVEHAPKAKRGMFGASPQIGVPIGLLLASGIMALMAVIAPGDAFIEWGWRVPFLLSFILIIVGYWVRRHVEESPVFTELAERKEKTRMPIVQLFKKHTMLVLIAALVFAGNNAVGYMTTGGYIQNYATNPDGPVGLERGPVLWAVAASAVTWLISTFFAGWISDRLGRRNTYIIGWILQLAGVFLLFPLVNAGNIMSLFFGLAILTIGLGFTYGPQAALYSELFPASIRFSGVSISYALGAILGGAFAPTIATALVQATGSTDSVTWYLAGMTCIGLAATLLLRDRSGIPLGPDHEAEQTKSPIYGMSRA</sequence>
<evidence type="ECO:0000256" key="6">
    <source>
        <dbReference type="ARBA" id="ARBA00023136"/>
    </source>
</evidence>
<feature type="domain" description="Major facilitator superfamily (MFS) profile" evidence="8">
    <location>
        <begin position="26"/>
        <end position="440"/>
    </location>
</feature>
<evidence type="ECO:0000256" key="2">
    <source>
        <dbReference type="ARBA" id="ARBA00022448"/>
    </source>
</evidence>
<evidence type="ECO:0000256" key="5">
    <source>
        <dbReference type="ARBA" id="ARBA00022989"/>
    </source>
</evidence>
<comment type="caution">
    <text evidence="9">The sequence shown here is derived from an EMBL/GenBank/DDBJ whole genome shotgun (WGS) entry which is preliminary data.</text>
</comment>
<feature type="transmembrane region" description="Helical" evidence="7">
    <location>
        <begin position="417"/>
        <end position="435"/>
    </location>
</feature>
<keyword evidence="2" id="KW-0813">Transport</keyword>
<gene>
    <name evidence="9" type="ORF">WDU96_11295</name>
</gene>